<reference evidence="1" key="1">
    <citation type="submission" date="2023-03" db="EMBL/GenBank/DDBJ databases">
        <title>Massive genome expansion in bonnet fungi (Mycena s.s.) driven by repeated elements and novel gene families across ecological guilds.</title>
        <authorList>
            <consortium name="Lawrence Berkeley National Laboratory"/>
            <person name="Harder C.B."/>
            <person name="Miyauchi S."/>
            <person name="Viragh M."/>
            <person name="Kuo A."/>
            <person name="Thoen E."/>
            <person name="Andreopoulos B."/>
            <person name="Lu D."/>
            <person name="Skrede I."/>
            <person name="Drula E."/>
            <person name="Henrissat B."/>
            <person name="Morin E."/>
            <person name="Kohler A."/>
            <person name="Barry K."/>
            <person name="LaButti K."/>
            <person name="Morin E."/>
            <person name="Salamov A."/>
            <person name="Lipzen A."/>
            <person name="Mereny Z."/>
            <person name="Hegedus B."/>
            <person name="Baldrian P."/>
            <person name="Stursova M."/>
            <person name="Weitz H."/>
            <person name="Taylor A."/>
            <person name="Grigoriev I.V."/>
            <person name="Nagy L.G."/>
            <person name="Martin F."/>
            <person name="Kauserud H."/>
        </authorList>
    </citation>
    <scope>NUCLEOTIDE SEQUENCE</scope>
    <source>
        <strain evidence="1">9284</strain>
    </source>
</reference>
<organism evidence="1 2">
    <name type="scientific">Roridomyces roridus</name>
    <dbReference type="NCBI Taxonomy" id="1738132"/>
    <lineage>
        <taxon>Eukaryota</taxon>
        <taxon>Fungi</taxon>
        <taxon>Dikarya</taxon>
        <taxon>Basidiomycota</taxon>
        <taxon>Agaricomycotina</taxon>
        <taxon>Agaricomycetes</taxon>
        <taxon>Agaricomycetidae</taxon>
        <taxon>Agaricales</taxon>
        <taxon>Marasmiineae</taxon>
        <taxon>Mycenaceae</taxon>
        <taxon>Roridomyces</taxon>
    </lineage>
</organism>
<evidence type="ECO:0000313" key="1">
    <source>
        <dbReference type="EMBL" id="KAJ7633290.1"/>
    </source>
</evidence>
<sequence>MSPTALSVPELVDEIAEQMESNECQILCLVAKRFVVPSQRRIFRTILLPNDRACERLYSLLSGSRHIAEYARHLTIDLASVKNSEAIVVLDMLRGLKHFILTPTFPDHLSWSTMKIPIRSAISRVIQLSGIRELHLCSIEGFPSALLRYSVHQVRHLVIYGQLTLDNTDQMSWMKPEPLTDVGPLQRLEIGDPTRDSLPIYNFLRRADVRPAIMNVASIRLMVDLRAWDLLGDAQLFRNLTQLWLTWIFLGRHRDWVTLHPLDLPSLPSLRKFYLAVITDLWEDALVLMGESITLAEQTPALEELGLVLEPSLTTSERSGPFPFFGDSSYAEKLPTLRRIKCHMTGDESSNAMLDEFTEQMRTRFPAPFADGILTCGILVTSL</sequence>
<protein>
    <submittedName>
        <fullName evidence="1">Uncharacterized protein</fullName>
    </submittedName>
</protein>
<dbReference type="Proteomes" id="UP001221142">
    <property type="component" value="Unassembled WGS sequence"/>
</dbReference>
<proteinExistence type="predicted"/>
<name>A0AAD7FR77_9AGAR</name>
<comment type="caution">
    <text evidence="1">The sequence shown here is derived from an EMBL/GenBank/DDBJ whole genome shotgun (WGS) entry which is preliminary data.</text>
</comment>
<gene>
    <name evidence="1" type="ORF">FB45DRAFT_1003378</name>
</gene>
<accession>A0AAD7FR77</accession>
<evidence type="ECO:0000313" key="2">
    <source>
        <dbReference type="Proteomes" id="UP001221142"/>
    </source>
</evidence>
<keyword evidence="2" id="KW-1185">Reference proteome</keyword>
<dbReference type="EMBL" id="JARKIF010000008">
    <property type="protein sequence ID" value="KAJ7633290.1"/>
    <property type="molecule type" value="Genomic_DNA"/>
</dbReference>
<dbReference type="AlphaFoldDB" id="A0AAD7FR77"/>